<dbReference type="PANTHER" id="PTHR22726:SF1">
    <property type="entry name" value="METALLOENDOPEPTIDASE OMA1, MITOCHONDRIAL"/>
    <property type="match status" value="1"/>
</dbReference>
<keyword evidence="5" id="KW-0862">Zinc</keyword>
<dbReference type="GO" id="GO:0004222">
    <property type="term" value="F:metalloendopeptidase activity"/>
    <property type="evidence" value="ECO:0007669"/>
    <property type="project" value="InterPro"/>
</dbReference>
<evidence type="ECO:0000256" key="6">
    <source>
        <dbReference type="ARBA" id="ARBA00023049"/>
    </source>
</evidence>
<sequence length="479" mass="52391">MKPLITALVACSLLSAPITAPVHASGVPDLGDSAQQVLSRKAEQALGDSIMAEIRMDSAVIDDVEARDYLNRLGNRLASVSNDRHQRFEFFVVNDATLNAFALPGGYIGVHTGLIATTQSESELAAVLSHEIAHVTQRHISRFLEKDQNMGMASLALLAIGILAASKGGPVPEAVIATSQALQIQGKINFTRTHETEADSVGMQYLAAAGFDPHAMPAFFGRMEKAARVYGEGAPVYLRTHPLESTRLAESANRADQYPYKQVAESIEFHLVRERLRALNGSESTQISYFENALKERRFNLEAASQYGLAVALLRNGQAVRAQQALDQARKQLKHPMLESLAAEILIKQGKLDAAGKVYETALSNTPNHVGLNYGLIRCRLLQKRAVDAEHLASAQIEARSSNGPFYALLSEAYAQQGNEAAARQAQAEFYYRQGQLKEAIVQLQLALQVKGLDFYRQAGVEARLKEWQAEQELIKAKS</sequence>
<feature type="chain" id="PRO_5032445646" evidence="7">
    <location>
        <begin position="25"/>
        <end position="479"/>
    </location>
</feature>
<feature type="domain" description="Peptidase M48" evidence="8">
    <location>
        <begin position="68"/>
        <end position="250"/>
    </location>
</feature>
<keyword evidence="3" id="KW-0479">Metal-binding</keyword>
<dbReference type="GO" id="GO:0016020">
    <property type="term" value="C:membrane"/>
    <property type="evidence" value="ECO:0007669"/>
    <property type="project" value="TreeGrafter"/>
</dbReference>
<dbReference type="RefSeq" id="WP_168876591.1">
    <property type="nucleotide sequence ID" value="NZ_JABAIM010000001.1"/>
</dbReference>
<evidence type="ECO:0000313" key="9">
    <source>
        <dbReference type="EMBL" id="NLR75029.1"/>
    </source>
</evidence>
<evidence type="ECO:0000256" key="2">
    <source>
        <dbReference type="ARBA" id="ARBA00022670"/>
    </source>
</evidence>
<evidence type="ECO:0000256" key="3">
    <source>
        <dbReference type="ARBA" id="ARBA00022723"/>
    </source>
</evidence>
<dbReference type="InterPro" id="IPR051156">
    <property type="entry name" value="Mito/Outer_Membr_Metalloprot"/>
</dbReference>
<keyword evidence="4" id="KW-0378">Hydrolase</keyword>
<dbReference type="SUPFAM" id="SSF48452">
    <property type="entry name" value="TPR-like"/>
    <property type="match status" value="1"/>
</dbReference>
<dbReference type="Pfam" id="PF01435">
    <property type="entry name" value="Peptidase_M48"/>
    <property type="match status" value="1"/>
</dbReference>
<dbReference type="GO" id="GO:0046872">
    <property type="term" value="F:metal ion binding"/>
    <property type="evidence" value="ECO:0007669"/>
    <property type="project" value="UniProtKB-KW"/>
</dbReference>
<keyword evidence="2" id="KW-0645">Protease</keyword>
<comment type="cofactor">
    <cofactor evidence="1">
        <name>Zn(2+)</name>
        <dbReference type="ChEBI" id="CHEBI:29105"/>
    </cofactor>
</comment>
<dbReference type="GO" id="GO:0051603">
    <property type="term" value="P:proteolysis involved in protein catabolic process"/>
    <property type="evidence" value="ECO:0007669"/>
    <property type="project" value="TreeGrafter"/>
</dbReference>
<keyword evidence="7" id="KW-0732">Signal</keyword>
<evidence type="ECO:0000313" key="10">
    <source>
        <dbReference type="Proteomes" id="UP000587991"/>
    </source>
</evidence>
<gene>
    <name evidence="9" type="ORF">HF682_07645</name>
</gene>
<protein>
    <submittedName>
        <fullName evidence="9">M48 family metallopeptidase</fullName>
    </submittedName>
</protein>
<feature type="signal peptide" evidence="7">
    <location>
        <begin position="1"/>
        <end position="24"/>
    </location>
</feature>
<keyword evidence="6" id="KW-0482">Metalloprotease</keyword>
<evidence type="ECO:0000256" key="7">
    <source>
        <dbReference type="SAM" id="SignalP"/>
    </source>
</evidence>
<evidence type="ECO:0000256" key="4">
    <source>
        <dbReference type="ARBA" id="ARBA00022801"/>
    </source>
</evidence>
<evidence type="ECO:0000256" key="5">
    <source>
        <dbReference type="ARBA" id="ARBA00022833"/>
    </source>
</evidence>
<dbReference type="Gene3D" id="3.30.2010.10">
    <property type="entry name" value="Metalloproteases ('zincins'), catalytic domain"/>
    <property type="match status" value="1"/>
</dbReference>
<evidence type="ECO:0000256" key="1">
    <source>
        <dbReference type="ARBA" id="ARBA00001947"/>
    </source>
</evidence>
<comment type="caution">
    <text evidence="9">The sequence shown here is derived from an EMBL/GenBank/DDBJ whole genome shotgun (WGS) entry which is preliminary data.</text>
</comment>
<dbReference type="AlphaFoldDB" id="A0A847SCF8"/>
<dbReference type="PANTHER" id="PTHR22726">
    <property type="entry name" value="METALLOENDOPEPTIDASE OMA1"/>
    <property type="match status" value="1"/>
</dbReference>
<dbReference type="Proteomes" id="UP000587991">
    <property type="component" value="Unassembled WGS sequence"/>
</dbReference>
<dbReference type="InterPro" id="IPR001915">
    <property type="entry name" value="Peptidase_M48"/>
</dbReference>
<proteinExistence type="predicted"/>
<dbReference type="Pfam" id="PF14559">
    <property type="entry name" value="TPR_19"/>
    <property type="match status" value="1"/>
</dbReference>
<name>A0A847SCF8_9NEIS</name>
<dbReference type="CDD" id="cd07333">
    <property type="entry name" value="M48C_bepA_like"/>
    <property type="match status" value="1"/>
</dbReference>
<dbReference type="Gene3D" id="1.25.40.10">
    <property type="entry name" value="Tetratricopeptide repeat domain"/>
    <property type="match status" value="1"/>
</dbReference>
<dbReference type="InterPro" id="IPR011990">
    <property type="entry name" value="TPR-like_helical_dom_sf"/>
</dbReference>
<keyword evidence="10" id="KW-1185">Reference proteome</keyword>
<evidence type="ECO:0000259" key="8">
    <source>
        <dbReference type="Pfam" id="PF01435"/>
    </source>
</evidence>
<dbReference type="EMBL" id="JABAIM010000001">
    <property type="protein sequence ID" value="NLR75029.1"/>
    <property type="molecule type" value="Genomic_DNA"/>
</dbReference>
<accession>A0A847SCF8</accession>
<reference evidence="9 10" key="1">
    <citation type="submission" date="2020-04" db="EMBL/GenBank/DDBJ databases">
        <title>Draft genome of Leeia sp. IMCC25680.</title>
        <authorList>
            <person name="Song J."/>
            <person name="Cho J.-C."/>
        </authorList>
    </citation>
    <scope>NUCLEOTIDE SEQUENCE [LARGE SCALE GENOMIC DNA]</scope>
    <source>
        <strain evidence="9 10">IMCC25680</strain>
    </source>
</reference>
<organism evidence="9 10">
    <name type="scientific">Leeia aquatica</name>
    <dbReference type="NCBI Taxonomy" id="2725557"/>
    <lineage>
        <taxon>Bacteria</taxon>
        <taxon>Pseudomonadati</taxon>
        <taxon>Pseudomonadota</taxon>
        <taxon>Betaproteobacteria</taxon>
        <taxon>Neisseriales</taxon>
        <taxon>Leeiaceae</taxon>
        <taxon>Leeia</taxon>
    </lineage>
</organism>